<accession>A0ABR4DWU3</accession>
<name>A0ABR4DWU3_9PEZI</name>
<dbReference type="PANTHER" id="PTHR31595:SF27">
    <property type="entry name" value="WAX SYNTHASE DOMAIN-CONTAINING PROTEIN-RELATED"/>
    <property type="match status" value="1"/>
</dbReference>
<protein>
    <recommendedName>
        <fullName evidence="8">Wax synthase domain-containing protein</fullName>
    </recommendedName>
</protein>
<keyword evidence="3" id="KW-0808">Transferase</keyword>
<evidence type="ECO:0000256" key="6">
    <source>
        <dbReference type="ARBA" id="ARBA00023136"/>
    </source>
</evidence>
<feature type="transmembrane region" description="Helical" evidence="7">
    <location>
        <begin position="12"/>
        <end position="31"/>
    </location>
</feature>
<reference evidence="9 10" key="1">
    <citation type="submission" date="2024-03" db="EMBL/GenBank/DDBJ databases">
        <title>A high-quality draft genome sequence of Diaporthe vaccinii, a causative agent of upright dieback and viscid rot disease in cranberry plants.</title>
        <authorList>
            <person name="Sarrasin M."/>
            <person name="Lang B.F."/>
            <person name="Burger G."/>
        </authorList>
    </citation>
    <scope>NUCLEOTIDE SEQUENCE [LARGE SCALE GENOMIC DNA]</scope>
    <source>
        <strain evidence="9 10">IS7</strain>
    </source>
</reference>
<dbReference type="EMBL" id="JBAWTH010000147">
    <property type="protein sequence ID" value="KAL2274835.1"/>
    <property type="molecule type" value="Genomic_DNA"/>
</dbReference>
<evidence type="ECO:0000256" key="1">
    <source>
        <dbReference type="ARBA" id="ARBA00004141"/>
    </source>
</evidence>
<keyword evidence="10" id="KW-1185">Reference proteome</keyword>
<keyword evidence="5 7" id="KW-1133">Transmembrane helix</keyword>
<evidence type="ECO:0000256" key="3">
    <source>
        <dbReference type="ARBA" id="ARBA00022679"/>
    </source>
</evidence>
<organism evidence="9 10">
    <name type="scientific">Diaporthe vaccinii</name>
    <dbReference type="NCBI Taxonomy" id="105482"/>
    <lineage>
        <taxon>Eukaryota</taxon>
        <taxon>Fungi</taxon>
        <taxon>Dikarya</taxon>
        <taxon>Ascomycota</taxon>
        <taxon>Pezizomycotina</taxon>
        <taxon>Sordariomycetes</taxon>
        <taxon>Sordariomycetidae</taxon>
        <taxon>Diaporthales</taxon>
        <taxon>Diaporthaceae</taxon>
        <taxon>Diaporthe</taxon>
        <taxon>Diaporthe eres species complex</taxon>
    </lineage>
</organism>
<dbReference type="InterPro" id="IPR032805">
    <property type="entry name" value="Wax_synthase_dom"/>
</dbReference>
<comment type="caution">
    <text evidence="9">The sequence shown here is derived from an EMBL/GenBank/DDBJ whole genome shotgun (WGS) entry which is preliminary data.</text>
</comment>
<keyword evidence="6 7" id="KW-0472">Membrane</keyword>
<proteinExistence type="inferred from homology"/>
<gene>
    <name evidence="9" type="ORF">FJTKL_02667</name>
</gene>
<feature type="domain" description="Wax synthase" evidence="8">
    <location>
        <begin position="238"/>
        <end position="327"/>
    </location>
</feature>
<dbReference type="Pfam" id="PF13813">
    <property type="entry name" value="MBOAT_2"/>
    <property type="match status" value="1"/>
</dbReference>
<comment type="similarity">
    <text evidence="2">Belongs to the wax synthase family.</text>
</comment>
<evidence type="ECO:0000256" key="7">
    <source>
        <dbReference type="SAM" id="Phobius"/>
    </source>
</evidence>
<evidence type="ECO:0000256" key="5">
    <source>
        <dbReference type="ARBA" id="ARBA00022989"/>
    </source>
</evidence>
<dbReference type="Proteomes" id="UP001600888">
    <property type="component" value="Unassembled WGS sequence"/>
</dbReference>
<feature type="transmembrane region" description="Helical" evidence="7">
    <location>
        <begin position="320"/>
        <end position="346"/>
    </location>
</feature>
<dbReference type="PANTHER" id="PTHR31595">
    <property type="entry name" value="LONG-CHAIN-ALCOHOL O-FATTY-ACYLTRANSFERASE 3-RELATED"/>
    <property type="match status" value="1"/>
</dbReference>
<evidence type="ECO:0000313" key="10">
    <source>
        <dbReference type="Proteomes" id="UP001600888"/>
    </source>
</evidence>
<evidence type="ECO:0000256" key="4">
    <source>
        <dbReference type="ARBA" id="ARBA00022692"/>
    </source>
</evidence>
<sequence>MTLALSDSATHPVLGFFCTEGAFLAVFGLVIVRTAAQSISKRISGLVILCATTIWMERLVVPTCLSNKRPHWAATAASLLWVQFLSASDLILVRRVHAAQLPQLHGSNSNMFRGIGAAVGLLWNIRRVGTPWQVKNVPSSAGLQTQTRAGFVLRRVAITLLAYLFVDAVVSMPPPEKAMVQADKAALISLQSLSAGDIAFRSGTVVGYWLTTGILNLFMNNLGAIIAVSLGLSSPAECPPLYGSFSDAYTIRRFWGVSWHQMFRCFLTGHANLIVDHTLPFVSRHSAVSRYTRLAIAFLISGLIHHHADQLMGVPNSENGAVVFFLLHAAFIMLEDALGPVFVSLLPRRLGHVLGWLWVFAFFTWSSPIWIYSGMRLSISSAALLPVRVVGPWIEQLDTV</sequence>
<evidence type="ECO:0000256" key="2">
    <source>
        <dbReference type="ARBA" id="ARBA00007282"/>
    </source>
</evidence>
<dbReference type="InterPro" id="IPR044851">
    <property type="entry name" value="Wax_synthase"/>
</dbReference>
<evidence type="ECO:0000313" key="9">
    <source>
        <dbReference type="EMBL" id="KAL2274835.1"/>
    </source>
</evidence>
<comment type="subcellular location">
    <subcellularLocation>
        <location evidence="1">Membrane</location>
        <topology evidence="1">Multi-pass membrane protein</topology>
    </subcellularLocation>
</comment>
<keyword evidence="4 7" id="KW-0812">Transmembrane</keyword>
<feature type="transmembrane region" description="Helical" evidence="7">
    <location>
        <begin position="353"/>
        <end position="372"/>
    </location>
</feature>
<evidence type="ECO:0000259" key="8">
    <source>
        <dbReference type="Pfam" id="PF13813"/>
    </source>
</evidence>